<dbReference type="EMBL" id="WNZX01000013">
    <property type="protein sequence ID" value="MUG72156.1"/>
    <property type="molecule type" value="Genomic_DNA"/>
</dbReference>
<dbReference type="SMART" id="SM00267">
    <property type="entry name" value="GGDEF"/>
    <property type="match status" value="1"/>
</dbReference>
<evidence type="ECO:0000259" key="8">
    <source>
        <dbReference type="PROSITE" id="PS50887"/>
    </source>
</evidence>
<evidence type="ECO:0000313" key="9">
    <source>
        <dbReference type="EMBL" id="MUG72156.1"/>
    </source>
</evidence>
<dbReference type="AlphaFoldDB" id="A0A7X2ZC61"/>
<dbReference type="CDD" id="cd06225">
    <property type="entry name" value="HAMP"/>
    <property type="match status" value="1"/>
</dbReference>
<keyword evidence="3 6" id="KW-0812">Transmembrane</keyword>
<dbReference type="Proteomes" id="UP000450917">
    <property type="component" value="Unassembled WGS sequence"/>
</dbReference>
<comment type="subcellular location">
    <subcellularLocation>
        <location evidence="1">Cell membrane</location>
        <topology evidence="1">Multi-pass membrane protein</topology>
    </subcellularLocation>
</comment>
<dbReference type="Gene3D" id="3.30.450.20">
    <property type="entry name" value="PAS domain"/>
    <property type="match status" value="1"/>
</dbReference>
<dbReference type="GO" id="GO:0005886">
    <property type="term" value="C:plasma membrane"/>
    <property type="evidence" value="ECO:0007669"/>
    <property type="project" value="UniProtKB-SubCell"/>
</dbReference>
<evidence type="ECO:0000256" key="2">
    <source>
        <dbReference type="ARBA" id="ARBA00022475"/>
    </source>
</evidence>
<dbReference type="RefSeq" id="WP_054798003.1">
    <property type="nucleotide sequence ID" value="NZ_WNZX01000013.1"/>
</dbReference>
<accession>A0A7X2ZC61</accession>
<feature type="transmembrane region" description="Helical" evidence="6">
    <location>
        <begin position="16"/>
        <end position="35"/>
    </location>
</feature>
<dbReference type="InterPro" id="IPR003660">
    <property type="entry name" value="HAMP_dom"/>
</dbReference>
<name>A0A7X2ZC61_9BACL</name>
<evidence type="ECO:0000256" key="1">
    <source>
        <dbReference type="ARBA" id="ARBA00004651"/>
    </source>
</evidence>
<dbReference type="FunFam" id="3.30.70.270:FF:000001">
    <property type="entry name" value="Diguanylate cyclase domain protein"/>
    <property type="match status" value="1"/>
</dbReference>
<dbReference type="InterPro" id="IPR029787">
    <property type="entry name" value="Nucleotide_cyclase"/>
</dbReference>
<evidence type="ECO:0000313" key="10">
    <source>
        <dbReference type="Proteomes" id="UP000450917"/>
    </source>
</evidence>
<feature type="domain" description="GGDEF" evidence="8">
    <location>
        <begin position="394"/>
        <end position="533"/>
    </location>
</feature>
<dbReference type="PROSITE" id="PS50887">
    <property type="entry name" value="GGDEF"/>
    <property type="match status" value="1"/>
</dbReference>
<dbReference type="InterPro" id="IPR000160">
    <property type="entry name" value="GGDEF_dom"/>
</dbReference>
<dbReference type="GO" id="GO:0043709">
    <property type="term" value="P:cell adhesion involved in single-species biofilm formation"/>
    <property type="evidence" value="ECO:0007669"/>
    <property type="project" value="TreeGrafter"/>
</dbReference>
<comment type="caution">
    <text evidence="9">The sequence shown here is derived from an EMBL/GenBank/DDBJ whole genome shotgun (WGS) entry which is preliminary data.</text>
</comment>
<feature type="transmembrane region" description="Helical" evidence="6">
    <location>
        <begin position="275"/>
        <end position="297"/>
    </location>
</feature>
<dbReference type="Gene3D" id="6.10.340.10">
    <property type="match status" value="1"/>
</dbReference>
<evidence type="ECO:0000256" key="4">
    <source>
        <dbReference type="ARBA" id="ARBA00022989"/>
    </source>
</evidence>
<dbReference type="InterPro" id="IPR029151">
    <property type="entry name" value="Sensor-like_sf"/>
</dbReference>
<sequence>MVRAARQQTLKQKLRMWYAVLILVLGLSVVLAYFFTTQRQAREVAHRELGNQLTLQAMMIENWLRERMSDIRQMSETQAVQKLQKDGIRRNFESFIRQQHEFERLVFVNKNGEMELDTSSTSGALVADREYFKAAQQGNSYMSDVMIGRLSGKPILAFSYPTYDEHGSWSGLIFGSVRLPTLQHVIHTLDNDNAEFYVLDWQGTLITAPEDLQLDPQQNVKIDTEIVERARGGISSGASYLNYRNERVYGEYRLVGGGRWIIIGEIGRHDLFANIYNTMFVVSAIIVIFLIVSYSGIKILTRRIERPLALLLEGTKHLKEGGFDYRIEASSFRQAPVELRELCDTFNLMSGKLESNVRLLEEYALLDPLTGLHNRRYMMQTGGQLLLGALASGKTCTVLMVDIDYFKQVNDTYGHLMGDLVLRYVATRIREACGSGDIAVRYGGEEFMILSLQSDEEHGRTLAEKLRTSVASIPFEEQGLRIPLTLSIGGVTKREAVEDGDGTEILWKLIRVGDQALYDAKRSGRNRVAWRAAHE</sequence>
<dbReference type="SUPFAM" id="SSF103190">
    <property type="entry name" value="Sensory domain-like"/>
    <property type="match status" value="1"/>
</dbReference>
<keyword evidence="10" id="KW-1185">Reference proteome</keyword>
<dbReference type="PANTHER" id="PTHR45138:SF9">
    <property type="entry name" value="DIGUANYLATE CYCLASE DGCM-RELATED"/>
    <property type="match status" value="1"/>
</dbReference>
<dbReference type="InterPro" id="IPR033479">
    <property type="entry name" value="dCache_1"/>
</dbReference>
<dbReference type="Pfam" id="PF00990">
    <property type="entry name" value="GGDEF"/>
    <property type="match status" value="1"/>
</dbReference>
<dbReference type="Gene3D" id="3.30.70.270">
    <property type="match status" value="1"/>
</dbReference>
<protein>
    <submittedName>
        <fullName evidence="9">Diguanylate cyclase</fullName>
    </submittedName>
</protein>
<evidence type="ECO:0000256" key="6">
    <source>
        <dbReference type="SAM" id="Phobius"/>
    </source>
</evidence>
<dbReference type="InterPro" id="IPR043128">
    <property type="entry name" value="Rev_trsase/Diguanyl_cyclase"/>
</dbReference>
<dbReference type="NCBIfam" id="TIGR00254">
    <property type="entry name" value="GGDEF"/>
    <property type="match status" value="1"/>
</dbReference>
<dbReference type="SUPFAM" id="SSF55073">
    <property type="entry name" value="Nucleotide cyclase"/>
    <property type="match status" value="1"/>
</dbReference>
<dbReference type="GO" id="GO:0007165">
    <property type="term" value="P:signal transduction"/>
    <property type="evidence" value="ECO:0007669"/>
    <property type="project" value="InterPro"/>
</dbReference>
<proteinExistence type="predicted"/>
<evidence type="ECO:0000256" key="3">
    <source>
        <dbReference type="ARBA" id="ARBA00022692"/>
    </source>
</evidence>
<dbReference type="Pfam" id="PF02743">
    <property type="entry name" value="dCache_1"/>
    <property type="match status" value="1"/>
</dbReference>
<feature type="domain" description="HAMP" evidence="7">
    <location>
        <begin position="302"/>
        <end position="358"/>
    </location>
</feature>
<dbReference type="SMART" id="SM00304">
    <property type="entry name" value="HAMP"/>
    <property type="match status" value="1"/>
</dbReference>
<dbReference type="InterPro" id="IPR050469">
    <property type="entry name" value="Diguanylate_Cyclase"/>
</dbReference>
<reference evidence="9 10" key="1">
    <citation type="submission" date="2019-11" db="EMBL/GenBank/DDBJ databases">
        <title>Draft genome sequences of five Paenibacillus species of dairy origin.</title>
        <authorList>
            <person name="Olajide A.M."/>
            <person name="Chen S."/>
            <person name="Lapointe G."/>
        </authorList>
    </citation>
    <scope>NUCLEOTIDE SEQUENCE [LARGE SCALE GENOMIC DNA]</scope>
    <source>
        <strain evidence="9 10">2CS3</strain>
    </source>
</reference>
<keyword evidence="2" id="KW-1003">Cell membrane</keyword>
<keyword evidence="4 6" id="KW-1133">Transmembrane helix</keyword>
<evidence type="ECO:0000259" key="7">
    <source>
        <dbReference type="PROSITE" id="PS50885"/>
    </source>
</evidence>
<dbReference type="PROSITE" id="PS50885">
    <property type="entry name" value="HAMP"/>
    <property type="match status" value="1"/>
</dbReference>
<dbReference type="CDD" id="cd12914">
    <property type="entry name" value="PDC1_DGC_like"/>
    <property type="match status" value="1"/>
</dbReference>
<evidence type="ECO:0000256" key="5">
    <source>
        <dbReference type="ARBA" id="ARBA00023136"/>
    </source>
</evidence>
<keyword evidence="5 6" id="KW-0472">Membrane</keyword>
<gene>
    <name evidence="9" type="ORF">GNP93_15900</name>
</gene>
<dbReference type="GO" id="GO:1902201">
    <property type="term" value="P:negative regulation of bacterial-type flagellum-dependent cell motility"/>
    <property type="evidence" value="ECO:0007669"/>
    <property type="project" value="TreeGrafter"/>
</dbReference>
<organism evidence="9 10">
    <name type="scientific">Paenibacillus validus</name>
    <dbReference type="NCBI Taxonomy" id="44253"/>
    <lineage>
        <taxon>Bacteria</taxon>
        <taxon>Bacillati</taxon>
        <taxon>Bacillota</taxon>
        <taxon>Bacilli</taxon>
        <taxon>Bacillales</taxon>
        <taxon>Paenibacillaceae</taxon>
        <taxon>Paenibacillus</taxon>
    </lineage>
</organism>
<dbReference type="GO" id="GO:0052621">
    <property type="term" value="F:diguanylate cyclase activity"/>
    <property type="evidence" value="ECO:0007669"/>
    <property type="project" value="TreeGrafter"/>
</dbReference>
<dbReference type="PANTHER" id="PTHR45138">
    <property type="entry name" value="REGULATORY COMPONENTS OF SENSORY TRANSDUCTION SYSTEM"/>
    <property type="match status" value="1"/>
</dbReference>
<dbReference type="CDD" id="cd01949">
    <property type="entry name" value="GGDEF"/>
    <property type="match status" value="1"/>
</dbReference>